<dbReference type="GO" id="GO:0051484">
    <property type="term" value="P:isopentenyl diphosphate biosynthetic process, methylerythritol 4-phosphate pathway involved in terpenoid biosynthetic process"/>
    <property type="evidence" value="ECO:0007669"/>
    <property type="project" value="UniProtKB-ARBA"/>
</dbReference>
<feature type="binding site" evidence="9">
    <location>
        <position position="217"/>
    </location>
    <ligand>
        <name>1-deoxy-D-xylulose 5-phosphate</name>
        <dbReference type="ChEBI" id="CHEBI:57792"/>
    </ligand>
</feature>
<feature type="binding site" evidence="9">
    <location>
        <position position="148"/>
    </location>
    <ligand>
        <name>Mn(2+)</name>
        <dbReference type="ChEBI" id="CHEBI:29035"/>
    </ligand>
</feature>
<protein>
    <recommendedName>
        <fullName evidence="9">1-deoxy-D-xylulose 5-phosphate reductoisomerase</fullName>
        <shortName evidence="9">DXP reductoisomerase</shortName>
        <ecNumber evidence="9">1.1.1.267</ecNumber>
    </recommendedName>
    <alternativeName>
        <fullName evidence="9">1-deoxyxylulose-5-phosphate reductoisomerase</fullName>
    </alternativeName>
    <alternativeName>
        <fullName evidence="9">2-C-methyl-D-erythritol 4-phosphate synthase</fullName>
    </alternativeName>
</protein>
<dbReference type="InterPro" id="IPR036169">
    <property type="entry name" value="DXPR_C_sf"/>
</dbReference>
<dbReference type="PANTHER" id="PTHR30525:SF0">
    <property type="entry name" value="1-DEOXY-D-XYLULOSE 5-PHOSPHATE REDUCTOISOMERASE, CHLOROPLASTIC"/>
    <property type="match status" value="1"/>
</dbReference>
<dbReference type="EMBL" id="FOIN01000001">
    <property type="protein sequence ID" value="SET08926.1"/>
    <property type="molecule type" value="Genomic_DNA"/>
</dbReference>
<dbReference type="FunFam" id="3.40.50.720:FF:000045">
    <property type="entry name" value="1-deoxy-D-xylulose 5-phosphate reductoisomerase"/>
    <property type="match status" value="1"/>
</dbReference>
<feature type="binding site" evidence="9">
    <location>
        <position position="147"/>
    </location>
    <ligand>
        <name>1-deoxy-D-xylulose 5-phosphate</name>
        <dbReference type="ChEBI" id="CHEBI:57792"/>
    </ligand>
</feature>
<feature type="binding site" evidence="9">
    <location>
        <position position="146"/>
    </location>
    <ligand>
        <name>Mn(2+)</name>
        <dbReference type="ChEBI" id="CHEBI:29035"/>
    </ligand>
</feature>
<name>A0A1I0BPG5_9FIRM</name>
<keyword evidence="13" id="KW-0413">Isomerase</keyword>
<keyword evidence="3 9" id="KW-0479">Metal-binding</keyword>
<evidence type="ECO:0000256" key="7">
    <source>
        <dbReference type="ARBA" id="ARBA00023229"/>
    </source>
</evidence>
<feature type="binding site" evidence="9">
    <location>
        <position position="213"/>
    </location>
    <ligand>
        <name>1-deoxy-D-xylulose 5-phosphate</name>
        <dbReference type="ChEBI" id="CHEBI:57792"/>
    </ligand>
</feature>
<evidence type="ECO:0000256" key="1">
    <source>
        <dbReference type="ARBA" id="ARBA00005094"/>
    </source>
</evidence>
<sequence>MKKITVLGVTGSIGMQTVDVVKNHPDKFKIVAMSAGYNIEKVEEILKIIDVKYICVVNEEDADYLQAKYPNKYIYHGTDGLVKIAVLNEVDIVLNAIVGFAGLVPTIEAIKAKKDIALANKETLVVAGHIITKLVKEYDVALLPVDSEHSAIFQSLNGENKKQIKKIILTASGGSFRNKTREELIGVSVEEALNHPNWSMGAKITIDSATLFNKGLEVIEAKWLFDVSYDQIEVLIHPESIIHSMVEFVDTSIIGQLGNPDMRLPIQYALTYPQRDILFGGESLDLAKVATLTFKKPDFKRFKALALAYQAGRDGGSKPCVLNGANEQANELFRRGKIEFLQIEELVEKALNSHRFIKDPTLQQLIEIDAWARNFVLKEIGEN</sequence>
<feature type="binding site" evidence="9">
    <location>
        <position position="121"/>
    </location>
    <ligand>
        <name>1-deoxy-D-xylulose 5-phosphate</name>
        <dbReference type="ChEBI" id="CHEBI:57792"/>
    </ligand>
</feature>
<evidence type="ECO:0000256" key="2">
    <source>
        <dbReference type="ARBA" id="ARBA00006825"/>
    </source>
</evidence>
<comment type="pathway">
    <text evidence="1 9">Isoprenoid biosynthesis; isopentenyl diphosphate biosynthesis via DXP pathway; isopentenyl diphosphate from 1-deoxy-D-xylulose 5-phosphate: step 1/6.</text>
</comment>
<evidence type="ECO:0000259" key="11">
    <source>
        <dbReference type="Pfam" id="PF08436"/>
    </source>
</evidence>
<dbReference type="SUPFAM" id="SSF55347">
    <property type="entry name" value="Glyceraldehyde-3-phosphate dehydrogenase-like, C-terminal domain"/>
    <property type="match status" value="1"/>
</dbReference>
<dbReference type="GeneID" id="78287257"/>
<dbReference type="Proteomes" id="UP000198558">
    <property type="component" value="Unassembled WGS sequence"/>
</dbReference>
<dbReference type="InterPro" id="IPR003821">
    <property type="entry name" value="DXP_reductoisomerase"/>
</dbReference>
<dbReference type="NCBIfam" id="TIGR00243">
    <property type="entry name" value="Dxr"/>
    <property type="match status" value="1"/>
</dbReference>
<dbReference type="InterPro" id="IPR013644">
    <property type="entry name" value="DXP_reductoisomerase_C"/>
</dbReference>
<feature type="binding site" evidence="9">
    <location>
        <position position="195"/>
    </location>
    <ligand>
        <name>1-deoxy-D-xylulose 5-phosphate</name>
        <dbReference type="ChEBI" id="CHEBI:57792"/>
    </ligand>
</feature>
<comment type="function">
    <text evidence="9">Catalyzes the NADPH-dependent rearrangement and reduction of 1-deoxy-D-xylulose-5-phosphate (DXP) to 2-C-methyl-D-erythritol 4-phosphate (MEP).</text>
</comment>
<evidence type="ECO:0000256" key="9">
    <source>
        <dbReference type="HAMAP-Rule" id="MF_00183"/>
    </source>
</evidence>
<gene>
    <name evidence="9" type="primary">dxr</name>
    <name evidence="13" type="ORF">SAMN04489758_101215</name>
</gene>
<reference evidence="14" key="1">
    <citation type="submission" date="2016-10" db="EMBL/GenBank/DDBJ databases">
        <authorList>
            <person name="Varghese N."/>
            <person name="Submissions S."/>
        </authorList>
    </citation>
    <scope>NUCLEOTIDE SEQUENCE [LARGE SCALE GENOMIC DNA]</scope>
    <source>
        <strain evidence="14">DSM 1551</strain>
    </source>
</reference>
<dbReference type="GO" id="GO:0030145">
    <property type="term" value="F:manganese ion binding"/>
    <property type="evidence" value="ECO:0007669"/>
    <property type="project" value="TreeGrafter"/>
</dbReference>
<feature type="binding site" evidence="9">
    <location>
        <position position="172"/>
    </location>
    <ligand>
        <name>1-deoxy-D-xylulose 5-phosphate</name>
        <dbReference type="ChEBI" id="CHEBI:57792"/>
    </ligand>
</feature>
<dbReference type="PIRSF" id="PIRSF006205">
    <property type="entry name" value="Dxp_reductismrs"/>
    <property type="match status" value="1"/>
</dbReference>
<feature type="binding site" evidence="9">
    <location>
        <position position="12"/>
    </location>
    <ligand>
        <name>NADPH</name>
        <dbReference type="ChEBI" id="CHEBI:57783"/>
    </ligand>
</feature>
<dbReference type="Pfam" id="PF13288">
    <property type="entry name" value="DXPR_C"/>
    <property type="match status" value="1"/>
</dbReference>
<feature type="binding site" evidence="9">
    <location>
        <position position="36"/>
    </location>
    <ligand>
        <name>NADPH</name>
        <dbReference type="ChEBI" id="CHEBI:57783"/>
    </ligand>
</feature>
<evidence type="ECO:0000313" key="13">
    <source>
        <dbReference type="EMBL" id="SET08926.1"/>
    </source>
</evidence>
<accession>A0A1I0BPG5</accession>
<dbReference type="Gene3D" id="1.10.1740.10">
    <property type="match status" value="1"/>
</dbReference>
<dbReference type="RefSeq" id="WP_092351601.1">
    <property type="nucleotide sequence ID" value="NZ_FOIN01000001.1"/>
</dbReference>
<dbReference type="SUPFAM" id="SSF69055">
    <property type="entry name" value="1-deoxy-D-xylulose-5-phosphate reductoisomerase, C-terminal domain"/>
    <property type="match status" value="1"/>
</dbReference>
<keyword evidence="7 9" id="KW-0414">Isoprene biosynthesis</keyword>
<evidence type="ECO:0000313" key="14">
    <source>
        <dbReference type="Proteomes" id="UP000198558"/>
    </source>
</evidence>
<feature type="domain" description="DXP reductoisomerase C-terminal" evidence="12">
    <location>
        <begin position="257"/>
        <end position="374"/>
    </location>
</feature>
<evidence type="ECO:0000256" key="5">
    <source>
        <dbReference type="ARBA" id="ARBA00023002"/>
    </source>
</evidence>
<evidence type="ECO:0000259" key="12">
    <source>
        <dbReference type="Pfam" id="PF13288"/>
    </source>
</evidence>
<comment type="cofactor">
    <cofactor evidence="9">
        <name>Mg(2+)</name>
        <dbReference type="ChEBI" id="CHEBI:18420"/>
    </cofactor>
    <cofactor evidence="9">
        <name>Mn(2+)</name>
        <dbReference type="ChEBI" id="CHEBI:29035"/>
    </cofactor>
</comment>
<dbReference type="UniPathway" id="UPA00056">
    <property type="reaction ID" value="UER00092"/>
</dbReference>
<dbReference type="InterPro" id="IPR026877">
    <property type="entry name" value="DXPR_C"/>
</dbReference>
<feature type="binding site" evidence="9">
    <location>
        <position position="13"/>
    </location>
    <ligand>
        <name>NADPH</name>
        <dbReference type="ChEBI" id="CHEBI:57783"/>
    </ligand>
</feature>
<evidence type="ECO:0000256" key="8">
    <source>
        <dbReference type="ARBA" id="ARBA00048543"/>
    </source>
</evidence>
<evidence type="ECO:0000256" key="6">
    <source>
        <dbReference type="ARBA" id="ARBA00023211"/>
    </source>
</evidence>
<dbReference type="NCBIfam" id="NF009114">
    <property type="entry name" value="PRK12464.1"/>
    <property type="match status" value="1"/>
</dbReference>
<feature type="binding site" evidence="9">
    <location>
        <position position="148"/>
    </location>
    <ligand>
        <name>1-deoxy-D-xylulose 5-phosphate</name>
        <dbReference type="ChEBI" id="CHEBI:57792"/>
    </ligand>
</feature>
<keyword evidence="4 9" id="KW-0521">NADP</keyword>
<feature type="domain" description="1-deoxy-D-xylulose 5-phosphate reductoisomerase N-terminal" evidence="10">
    <location>
        <begin position="4"/>
        <end position="128"/>
    </location>
</feature>
<dbReference type="OrthoDB" id="9806546at2"/>
<proteinExistence type="inferred from homology"/>
<comment type="similarity">
    <text evidence="2 9">Belongs to the DXR family.</text>
</comment>
<dbReference type="InterPro" id="IPR013512">
    <property type="entry name" value="DXP_reductoisomerase_N"/>
</dbReference>
<evidence type="ECO:0000259" key="10">
    <source>
        <dbReference type="Pfam" id="PF02670"/>
    </source>
</evidence>
<dbReference type="SUPFAM" id="SSF51735">
    <property type="entry name" value="NAD(P)-binding Rossmann-fold domains"/>
    <property type="match status" value="1"/>
</dbReference>
<dbReference type="AlphaFoldDB" id="A0A1I0BPG5"/>
<dbReference type="GO" id="GO:0016853">
    <property type="term" value="F:isomerase activity"/>
    <property type="evidence" value="ECO:0007669"/>
    <property type="project" value="UniProtKB-KW"/>
</dbReference>
<feature type="domain" description="1-deoxy-D-xylulose 5-phosphate reductoisomerase C-terminal" evidence="11">
    <location>
        <begin position="142"/>
        <end position="225"/>
    </location>
</feature>
<feature type="binding site" evidence="9">
    <location>
        <position position="38"/>
    </location>
    <ligand>
        <name>NADPH</name>
        <dbReference type="ChEBI" id="CHEBI:57783"/>
    </ligand>
</feature>
<dbReference type="EC" id="1.1.1.267" evidence="9"/>
<evidence type="ECO:0000256" key="3">
    <source>
        <dbReference type="ARBA" id="ARBA00022723"/>
    </source>
</evidence>
<comment type="caution">
    <text evidence="9">Lacks conserved residue(s) required for the propagation of feature annotation.</text>
</comment>
<dbReference type="HAMAP" id="MF_00183">
    <property type="entry name" value="DXP_reductoisom"/>
    <property type="match status" value="1"/>
</dbReference>
<dbReference type="Pfam" id="PF08436">
    <property type="entry name" value="DXP_redisom_C"/>
    <property type="match status" value="1"/>
</dbReference>
<dbReference type="GO" id="GO:0070402">
    <property type="term" value="F:NADPH binding"/>
    <property type="evidence" value="ECO:0007669"/>
    <property type="project" value="InterPro"/>
</dbReference>
<feature type="binding site" evidence="9">
    <location>
        <position position="208"/>
    </location>
    <ligand>
        <name>1-deoxy-D-xylulose 5-phosphate</name>
        <dbReference type="ChEBI" id="CHEBI:57792"/>
    </ligand>
</feature>
<feature type="binding site" evidence="9">
    <location>
        <position position="10"/>
    </location>
    <ligand>
        <name>NADPH</name>
        <dbReference type="ChEBI" id="CHEBI:57783"/>
    </ligand>
</feature>
<comment type="catalytic activity">
    <reaction evidence="8">
        <text>2-C-methyl-D-erythritol 4-phosphate + NADP(+) = 1-deoxy-D-xylulose 5-phosphate + NADPH + H(+)</text>
        <dbReference type="Rhea" id="RHEA:13717"/>
        <dbReference type="ChEBI" id="CHEBI:15378"/>
        <dbReference type="ChEBI" id="CHEBI:57783"/>
        <dbReference type="ChEBI" id="CHEBI:57792"/>
        <dbReference type="ChEBI" id="CHEBI:58262"/>
        <dbReference type="ChEBI" id="CHEBI:58349"/>
        <dbReference type="EC" id="1.1.1.267"/>
    </reaction>
    <physiologicalReaction direction="right-to-left" evidence="8">
        <dbReference type="Rhea" id="RHEA:13719"/>
    </physiologicalReaction>
</comment>
<dbReference type="PANTHER" id="PTHR30525">
    <property type="entry name" value="1-DEOXY-D-XYLULOSE 5-PHOSPHATE REDUCTOISOMERASE"/>
    <property type="match status" value="1"/>
</dbReference>
<evidence type="ECO:0000256" key="4">
    <source>
        <dbReference type="ARBA" id="ARBA00022857"/>
    </source>
</evidence>
<dbReference type="Gene3D" id="3.40.50.720">
    <property type="entry name" value="NAD(P)-binding Rossmann-like Domain"/>
    <property type="match status" value="1"/>
</dbReference>
<dbReference type="InterPro" id="IPR036291">
    <property type="entry name" value="NAD(P)-bd_dom_sf"/>
</dbReference>
<keyword evidence="5 9" id="KW-0560">Oxidoreductase</keyword>
<feature type="binding site" evidence="9">
    <location>
        <position position="201"/>
    </location>
    <ligand>
        <name>NADPH</name>
        <dbReference type="ChEBI" id="CHEBI:57783"/>
    </ligand>
</feature>
<keyword evidence="9" id="KW-0460">Magnesium</keyword>
<feature type="binding site" evidence="9">
    <location>
        <position position="214"/>
    </location>
    <ligand>
        <name>1-deoxy-D-xylulose 5-phosphate</name>
        <dbReference type="ChEBI" id="CHEBI:57792"/>
    </ligand>
</feature>
<keyword evidence="6 9" id="KW-0464">Manganese</keyword>
<feature type="binding site" evidence="9">
    <location>
        <position position="11"/>
    </location>
    <ligand>
        <name>NADPH</name>
        <dbReference type="ChEBI" id="CHEBI:57783"/>
    </ligand>
</feature>
<organism evidence="13 14">
    <name type="scientific">Thomasclavelia cocleata</name>
    <dbReference type="NCBI Taxonomy" id="69824"/>
    <lineage>
        <taxon>Bacteria</taxon>
        <taxon>Bacillati</taxon>
        <taxon>Bacillota</taxon>
        <taxon>Erysipelotrichia</taxon>
        <taxon>Erysipelotrichales</taxon>
        <taxon>Coprobacillaceae</taxon>
        <taxon>Thomasclavelia</taxon>
    </lineage>
</organism>
<keyword evidence="14" id="KW-1185">Reference proteome</keyword>
<feature type="binding site" evidence="9">
    <location>
        <position position="120"/>
    </location>
    <ligand>
        <name>NADPH</name>
        <dbReference type="ChEBI" id="CHEBI:57783"/>
    </ligand>
</feature>
<dbReference type="Pfam" id="PF02670">
    <property type="entry name" value="DXP_reductoisom"/>
    <property type="match status" value="1"/>
</dbReference>
<feature type="binding site" evidence="9">
    <location>
        <position position="217"/>
    </location>
    <ligand>
        <name>Mn(2+)</name>
        <dbReference type="ChEBI" id="CHEBI:29035"/>
    </ligand>
</feature>
<dbReference type="GO" id="GO:0030604">
    <property type="term" value="F:1-deoxy-D-xylulose-5-phosphate reductoisomerase activity"/>
    <property type="evidence" value="ECO:0007669"/>
    <property type="project" value="UniProtKB-UniRule"/>
</dbReference>
<feature type="binding site" evidence="9">
    <location>
        <position position="122"/>
    </location>
    <ligand>
        <name>NADPH</name>
        <dbReference type="ChEBI" id="CHEBI:57783"/>
    </ligand>
</feature>